<keyword evidence="1" id="KW-0175">Coiled coil</keyword>
<proteinExistence type="predicted"/>
<reference evidence="2" key="1">
    <citation type="submission" date="2021-02" db="EMBL/GenBank/DDBJ databases">
        <authorList>
            <person name="Dougan E. K."/>
            <person name="Rhodes N."/>
            <person name="Thang M."/>
            <person name="Chan C."/>
        </authorList>
    </citation>
    <scope>NUCLEOTIDE SEQUENCE</scope>
</reference>
<evidence type="ECO:0000313" key="2">
    <source>
        <dbReference type="EMBL" id="CAE7333247.1"/>
    </source>
</evidence>
<gene>
    <name evidence="2" type="primary">PRN1</name>
    <name evidence="2" type="ORF">SNEC2469_LOCUS8482</name>
</gene>
<dbReference type="AlphaFoldDB" id="A0A812P2C2"/>
<accession>A0A812P2C2</accession>
<feature type="coiled-coil region" evidence="1">
    <location>
        <begin position="326"/>
        <end position="360"/>
    </location>
</feature>
<dbReference type="OrthoDB" id="434491at2759"/>
<protein>
    <submittedName>
        <fullName evidence="2">PRN1 protein</fullName>
    </submittedName>
</protein>
<evidence type="ECO:0000313" key="3">
    <source>
        <dbReference type="Proteomes" id="UP000601435"/>
    </source>
</evidence>
<dbReference type="Proteomes" id="UP000601435">
    <property type="component" value="Unassembled WGS sequence"/>
</dbReference>
<evidence type="ECO:0000256" key="1">
    <source>
        <dbReference type="SAM" id="Coils"/>
    </source>
</evidence>
<comment type="caution">
    <text evidence="2">The sequence shown here is derived from an EMBL/GenBank/DDBJ whole genome shotgun (WGS) entry which is preliminary data.</text>
</comment>
<feature type="coiled-coil region" evidence="1">
    <location>
        <begin position="38"/>
        <end position="65"/>
    </location>
</feature>
<organism evidence="2 3">
    <name type="scientific">Symbiodinium necroappetens</name>
    <dbReference type="NCBI Taxonomy" id="1628268"/>
    <lineage>
        <taxon>Eukaryota</taxon>
        <taxon>Sar</taxon>
        <taxon>Alveolata</taxon>
        <taxon>Dinophyceae</taxon>
        <taxon>Suessiales</taxon>
        <taxon>Symbiodiniaceae</taxon>
        <taxon>Symbiodinium</taxon>
    </lineage>
</organism>
<dbReference type="EMBL" id="CAJNJA010013975">
    <property type="protein sequence ID" value="CAE7333247.1"/>
    <property type="molecule type" value="Genomic_DNA"/>
</dbReference>
<sequence>MDACTGEGDGPGVMLQKQFFKVVACVGSVGMTPPVVPAELLVKEISSLHEERRHLRRQVEAADLNGTQEAQEVSAALEGARDRFLESQLRRDRLRRLVKGLEGHTPPQPEQVEVSLQERERELELQVESLRKDTANLEQRRQTFIKELEDCRRQAAERTAELRHSEELGSEAVARCAALQLELKLLQEKIFGVETERQELWQKQRKMGEQFESAWEAATAEAKRCLVQLSAEASREAGDEQGLSQAAGEAEAKLAEMAAELQRQQERLVVREPVKEAFALSSPKLEEPGPGTSDGVWQRLLQESLRAEQAELRLLEASTDGVEARKRGLQDSLKVALSKLEDLKQQLEGERIAKAEAQKMWADAQREEQSRALRKLRSHVQALRSWNSQVRLRLLKLAKRSTSSDKPSDRARAELKGHLRWISGAAGAVASFTKRPPEKAFDLNCWHQALRGLRQALQQAAASQAMEDNVEKALEVSLWEAEKTWEEVLSLVQRGRTAAAAAEGVLDAASVEEIVRASVEAEKRAAVRAAQETLREGLGEPVEELEKELLLEEALEEAREEEDRHRELELALLVARREDAELEALCAKQAAEKSAEAVMTSRSQDFRELCRKIGQEMSRSLLLQLQNLCESAAEHPDIFQKQMEEIRELKQAHSAISAAQAQALGSADLLEAELQAAWVGTVAAIEEVQASTKELAMDRDRCRLALDALRARTDAVEEAAASLWALQGEASLSVPGGRWHDRFRSISEWYSAASDALHSCML</sequence>
<name>A0A812P2C2_9DINO</name>
<feature type="coiled-coil region" evidence="1">
    <location>
        <begin position="113"/>
        <end position="196"/>
    </location>
</feature>
<keyword evidence="3" id="KW-1185">Reference proteome</keyword>
<feature type="coiled-coil region" evidence="1">
    <location>
        <begin position="542"/>
        <end position="578"/>
    </location>
</feature>